<feature type="transmembrane region" description="Helical" evidence="1">
    <location>
        <begin position="7"/>
        <end position="26"/>
    </location>
</feature>
<keyword evidence="1" id="KW-0812">Transmembrane</keyword>
<name>A0A2Y9ATW3_9RHOB</name>
<dbReference type="InterPro" id="IPR037185">
    <property type="entry name" value="EmrE-like"/>
</dbReference>
<dbReference type="AlphaFoldDB" id="A0A2Y9ATW3"/>
<reference evidence="2 4" key="2">
    <citation type="submission" date="2018-03" db="EMBL/GenBank/DDBJ databases">
        <title>Genomic Encyclopedia of Archaeal and Bacterial Type Strains, Phase II (KMG-II): from individual species to whole genera.</title>
        <authorList>
            <person name="Goeker M."/>
        </authorList>
    </citation>
    <scope>NUCLEOTIDE SEQUENCE [LARGE SCALE GENOMIC DNA]</scope>
    <source>
        <strain evidence="2 4">DSM 25227</strain>
    </source>
</reference>
<dbReference type="EMBL" id="QGDJ01000004">
    <property type="protein sequence ID" value="PWJ19285.1"/>
    <property type="molecule type" value="Genomic_DNA"/>
</dbReference>
<evidence type="ECO:0008006" key="6">
    <source>
        <dbReference type="Google" id="ProtNLM"/>
    </source>
</evidence>
<dbReference type="PANTHER" id="PTHR22911:SF135">
    <property type="entry name" value="BLR4310 PROTEIN"/>
    <property type="match status" value="1"/>
</dbReference>
<evidence type="ECO:0000313" key="4">
    <source>
        <dbReference type="Proteomes" id="UP000245839"/>
    </source>
</evidence>
<feature type="transmembrane region" description="Helical" evidence="1">
    <location>
        <begin position="120"/>
        <end position="137"/>
    </location>
</feature>
<keyword evidence="1" id="KW-0472">Membrane</keyword>
<dbReference type="OrthoDB" id="9812899at2"/>
<sequence length="293" mass="30431">MTDKPLRAAACILTAMAIVGLIDQYIRLVAEQSSLWTFHLLRSLLMWAIVLGWALAVGRRLKVVSWRGLAGRSAAVSVAMMIYFAALGFLPVAQVAAGLFTAPLWILFMATAFGQSIGPVRVTAALVGFLGVVLVLSPDPSNLSPLALAPVLAGLFYGIGALATRAWCGAEGTVEMSLGVFTAMGLWGLGGVLVMGGGDDYLTRGWVMPDATVSGVIVMQALGSLVAVLLLTRGYQLAEASVASLFEYSVLGFSALFGWLVWSETMGPLGLLGLALIAAGGGVVAIRGERAAA</sequence>
<feature type="transmembrane region" description="Helical" evidence="1">
    <location>
        <begin position="211"/>
        <end position="231"/>
    </location>
</feature>
<feature type="transmembrane region" description="Helical" evidence="1">
    <location>
        <begin position="143"/>
        <end position="164"/>
    </location>
</feature>
<evidence type="ECO:0000256" key="1">
    <source>
        <dbReference type="SAM" id="Phobius"/>
    </source>
</evidence>
<dbReference type="GO" id="GO:0016020">
    <property type="term" value="C:membrane"/>
    <property type="evidence" value="ECO:0007669"/>
    <property type="project" value="TreeGrafter"/>
</dbReference>
<reference evidence="3 5" key="1">
    <citation type="submission" date="2016-10" db="EMBL/GenBank/DDBJ databases">
        <authorList>
            <person name="Cai Z."/>
        </authorList>
    </citation>
    <scope>NUCLEOTIDE SEQUENCE [LARGE SCALE GENOMIC DNA]</scope>
    <source>
        <strain evidence="3 5">DSM 25227</strain>
    </source>
</reference>
<evidence type="ECO:0000313" key="5">
    <source>
        <dbReference type="Proteomes" id="UP000251571"/>
    </source>
</evidence>
<evidence type="ECO:0000313" key="3">
    <source>
        <dbReference type="EMBL" id="SSA45947.1"/>
    </source>
</evidence>
<dbReference type="EMBL" id="UETC01000004">
    <property type="protein sequence ID" value="SSA45947.1"/>
    <property type="molecule type" value="Genomic_DNA"/>
</dbReference>
<gene>
    <name evidence="2" type="ORF">BCF38_104219</name>
    <name evidence="3" type="ORF">SAMN05421539_104219</name>
</gene>
<dbReference type="Proteomes" id="UP000245839">
    <property type="component" value="Unassembled WGS sequence"/>
</dbReference>
<organism evidence="3 5">
    <name type="scientific">Jannaschia seohaensis</name>
    <dbReference type="NCBI Taxonomy" id="475081"/>
    <lineage>
        <taxon>Bacteria</taxon>
        <taxon>Pseudomonadati</taxon>
        <taxon>Pseudomonadota</taxon>
        <taxon>Alphaproteobacteria</taxon>
        <taxon>Rhodobacterales</taxon>
        <taxon>Roseobacteraceae</taxon>
        <taxon>Jannaschia</taxon>
    </lineage>
</organism>
<feature type="transmembrane region" description="Helical" evidence="1">
    <location>
        <begin position="243"/>
        <end position="262"/>
    </location>
</feature>
<keyword evidence="1" id="KW-1133">Transmembrane helix</keyword>
<evidence type="ECO:0000313" key="2">
    <source>
        <dbReference type="EMBL" id="PWJ19285.1"/>
    </source>
</evidence>
<dbReference type="RefSeq" id="WP_109564387.1">
    <property type="nucleotide sequence ID" value="NZ_QGDJ01000004.1"/>
</dbReference>
<accession>A0A2Y9ATW3</accession>
<dbReference type="SUPFAM" id="SSF103481">
    <property type="entry name" value="Multidrug resistance efflux transporter EmrE"/>
    <property type="match status" value="2"/>
</dbReference>
<dbReference type="Proteomes" id="UP000251571">
    <property type="component" value="Unassembled WGS sequence"/>
</dbReference>
<feature type="transmembrane region" description="Helical" evidence="1">
    <location>
        <begin position="268"/>
        <end position="286"/>
    </location>
</feature>
<feature type="transmembrane region" description="Helical" evidence="1">
    <location>
        <begin position="95"/>
        <end position="113"/>
    </location>
</feature>
<feature type="transmembrane region" description="Helical" evidence="1">
    <location>
        <begin position="38"/>
        <end position="57"/>
    </location>
</feature>
<protein>
    <recommendedName>
        <fullName evidence="6">EamA-like transporter family protein</fullName>
    </recommendedName>
</protein>
<dbReference type="PANTHER" id="PTHR22911">
    <property type="entry name" value="ACYL-MALONYL CONDENSING ENZYME-RELATED"/>
    <property type="match status" value="1"/>
</dbReference>
<keyword evidence="4" id="KW-1185">Reference proteome</keyword>
<proteinExistence type="predicted"/>
<feature type="transmembrane region" description="Helical" evidence="1">
    <location>
        <begin position="176"/>
        <end position="196"/>
    </location>
</feature>